<keyword evidence="1 2" id="KW-0694">RNA-binding</keyword>
<evidence type="ECO:0000313" key="5">
    <source>
        <dbReference type="EMBL" id="GFZ15715.1"/>
    </source>
</evidence>
<comment type="caution">
    <text evidence="5">The sequence shown here is derived from an EMBL/GenBank/DDBJ whole genome shotgun (WGS) entry which is preliminary data.</text>
</comment>
<evidence type="ECO:0000256" key="1">
    <source>
        <dbReference type="ARBA" id="ARBA00022884"/>
    </source>
</evidence>
<feature type="domain" description="RRM" evidence="4">
    <location>
        <begin position="386"/>
        <end position="462"/>
    </location>
</feature>
<dbReference type="InterPro" id="IPR012677">
    <property type="entry name" value="Nucleotide-bd_a/b_plait_sf"/>
</dbReference>
<name>A0A7J0GY09_9ERIC</name>
<dbReference type="SUPFAM" id="SSF54928">
    <property type="entry name" value="RNA-binding domain, RBD"/>
    <property type="match status" value="2"/>
</dbReference>
<reference evidence="5 6" key="1">
    <citation type="submission" date="2019-07" db="EMBL/GenBank/DDBJ databases">
        <title>De Novo Assembly of kiwifruit Actinidia rufa.</title>
        <authorList>
            <person name="Sugita-Konishi S."/>
            <person name="Sato K."/>
            <person name="Mori E."/>
            <person name="Abe Y."/>
            <person name="Kisaki G."/>
            <person name="Hamano K."/>
            <person name="Suezawa K."/>
            <person name="Otani M."/>
            <person name="Fukuda T."/>
            <person name="Manabe T."/>
            <person name="Gomi K."/>
            <person name="Tabuchi M."/>
            <person name="Akimitsu K."/>
            <person name="Kataoka I."/>
        </authorList>
    </citation>
    <scope>NUCLEOTIDE SEQUENCE [LARGE SCALE GENOMIC DNA]</scope>
    <source>
        <strain evidence="6">cv. Fuchu</strain>
    </source>
</reference>
<dbReference type="PANTHER" id="PTHR23236:SF11">
    <property type="entry name" value="EUKARYOTIC TRANSLATION INITIATION FACTOR 4H"/>
    <property type="match status" value="1"/>
</dbReference>
<accession>A0A7J0GY09</accession>
<feature type="compositionally biased region" description="Basic and acidic residues" evidence="3">
    <location>
        <begin position="275"/>
        <end position="284"/>
    </location>
</feature>
<feature type="compositionally biased region" description="Low complexity" evidence="3">
    <location>
        <begin position="122"/>
        <end position="135"/>
    </location>
</feature>
<dbReference type="OrthoDB" id="439808at2759"/>
<evidence type="ECO:0000256" key="3">
    <source>
        <dbReference type="SAM" id="MobiDB-lite"/>
    </source>
</evidence>
<dbReference type="FunFam" id="3.30.70.330:FF:001290">
    <property type="entry name" value="Nucleolin 2"/>
    <property type="match status" value="1"/>
</dbReference>
<keyword evidence="6" id="KW-1185">Reference proteome</keyword>
<proteinExistence type="predicted"/>
<feature type="region of interest" description="Disordered" evidence="3">
    <location>
        <begin position="561"/>
        <end position="642"/>
    </location>
</feature>
<evidence type="ECO:0000256" key="2">
    <source>
        <dbReference type="PROSITE-ProRule" id="PRU00176"/>
    </source>
</evidence>
<dbReference type="GO" id="GO:0003723">
    <property type="term" value="F:RNA binding"/>
    <property type="evidence" value="ECO:0007669"/>
    <property type="project" value="UniProtKB-UniRule"/>
</dbReference>
<feature type="compositionally biased region" description="Acidic residues" evidence="3">
    <location>
        <begin position="321"/>
        <end position="334"/>
    </location>
</feature>
<feature type="domain" description="RRM" evidence="4">
    <location>
        <begin position="483"/>
        <end position="564"/>
    </location>
</feature>
<gene>
    <name evidence="5" type="ORF">Acr_25g0001240</name>
</gene>
<dbReference type="EMBL" id="BJWL01000025">
    <property type="protein sequence ID" value="GFZ15715.1"/>
    <property type="molecule type" value="Genomic_DNA"/>
</dbReference>
<dbReference type="SMART" id="SM00360">
    <property type="entry name" value="RRM"/>
    <property type="match status" value="2"/>
</dbReference>
<feature type="compositionally biased region" description="Gly residues" evidence="3">
    <location>
        <begin position="598"/>
        <end position="619"/>
    </location>
</feature>
<protein>
    <submittedName>
        <fullName evidence="5">Nucleolin like 1</fullName>
    </submittedName>
</protein>
<dbReference type="AlphaFoldDB" id="A0A7J0GY09"/>
<dbReference type="PROSITE" id="PS50102">
    <property type="entry name" value="RRM"/>
    <property type="match status" value="2"/>
</dbReference>
<evidence type="ECO:0000259" key="4">
    <source>
        <dbReference type="PROSITE" id="PS50102"/>
    </source>
</evidence>
<feature type="compositionally biased region" description="Acidic residues" evidence="3">
    <location>
        <begin position="201"/>
        <end position="212"/>
    </location>
</feature>
<dbReference type="InterPro" id="IPR034350">
    <property type="entry name" value="NUCL_RRM2"/>
</dbReference>
<organism evidence="5 6">
    <name type="scientific">Actinidia rufa</name>
    <dbReference type="NCBI Taxonomy" id="165716"/>
    <lineage>
        <taxon>Eukaryota</taxon>
        <taxon>Viridiplantae</taxon>
        <taxon>Streptophyta</taxon>
        <taxon>Embryophyta</taxon>
        <taxon>Tracheophyta</taxon>
        <taxon>Spermatophyta</taxon>
        <taxon>Magnoliopsida</taxon>
        <taxon>eudicotyledons</taxon>
        <taxon>Gunneridae</taxon>
        <taxon>Pentapetalae</taxon>
        <taxon>asterids</taxon>
        <taxon>Ericales</taxon>
        <taxon>Actinidiaceae</taxon>
        <taxon>Actinidia</taxon>
    </lineage>
</organism>
<sequence>MGKSTKKSAKVDAAPAVVPLPPTKSAKKGKREAEVVIEKESVKKQKRDVGIEQALEKKKSDVKTQKKISKKEETSSSEDSSSSESEQEPKVKVASKKGGIPAKPPVKESSSEDSSSDDEPPVKAVVPPKKQPMAASKNGTVTASAKKGKLSSSSDSSDSSEDSDSEDDENPKSKVAVPSTKLPVASSKNGALEAPKKQVESSDDSESDDSSSDDDKKVTPTIQVKKPAAVPQKVDSSDSSSDDSSSDEKIEKVAAAPKKKMESSDSSSDSESEEDVKKSVIKEADSDDTSSGESDKEEPERKKMKAQPIQVSKKVNKSSEEDSSSDGDTSEEEDKQPSKTPKKNVGDVEMIDVLSTKKESTPADAKSTKKAPQTPVTPQVHTEGSKTLFMGNLSYSVEQADVENFFKDVAEVVEIRFASDRDGAFRGYGHVEFATAEAAQKALKLNGKDLLNRSVKLDLAKERGSYTPFSGNERNSYQKAQGLTIFVRGFDKNGGEDQVRSALEEHFGTCGEMSRVSIPKDYETDEIKGFAYIDFTDSESLNKALELNGSELQGYPLMVDEAKPRDRDGSGRGGGRSGGRDGGGRFGGGRFGGRDSGGRFGGRGGRGGGGRFGGGGRGRGTPYKPSMGTPGTGMFTSSLVMR</sequence>
<dbReference type="PANTHER" id="PTHR23236">
    <property type="entry name" value="EUKARYOTIC TRANSLATION INITIATION FACTOR 4B/4H"/>
    <property type="match status" value="1"/>
</dbReference>
<feature type="compositionally biased region" description="Acidic residues" evidence="3">
    <location>
        <begin position="158"/>
        <end position="169"/>
    </location>
</feature>
<feature type="compositionally biased region" description="Polar residues" evidence="3">
    <location>
        <begin position="370"/>
        <end position="382"/>
    </location>
</feature>
<feature type="compositionally biased region" description="Basic and acidic residues" evidence="3">
    <location>
        <begin position="561"/>
        <end position="570"/>
    </location>
</feature>
<feature type="region of interest" description="Disordered" evidence="3">
    <location>
        <begin position="1"/>
        <end position="383"/>
    </location>
</feature>
<dbReference type="CDD" id="cd12451">
    <property type="entry name" value="RRM2_NUCLs"/>
    <property type="match status" value="1"/>
</dbReference>
<dbReference type="Pfam" id="PF00076">
    <property type="entry name" value="RRM_1"/>
    <property type="match status" value="2"/>
</dbReference>
<dbReference type="Proteomes" id="UP000585474">
    <property type="component" value="Unassembled WGS sequence"/>
</dbReference>
<dbReference type="Gene3D" id="3.30.70.330">
    <property type="match status" value="2"/>
</dbReference>
<evidence type="ECO:0000313" key="6">
    <source>
        <dbReference type="Proteomes" id="UP000585474"/>
    </source>
</evidence>
<dbReference type="InterPro" id="IPR035979">
    <property type="entry name" value="RBD_domain_sf"/>
</dbReference>
<dbReference type="GO" id="GO:0005730">
    <property type="term" value="C:nucleolus"/>
    <property type="evidence" value="ECO:0007669"/>
    <property type="project" value="TreeGrafter"/>
</dbReference>
<feature type="compositionally biased region" description="Basic and acidic residues" evidence="3">
    <location>
        <begin position="31"/>
        <end position="74"/>
    </location>
</feature>
<dbReference type="InterPro" id="IPR000504">
    <property type="entry name" value="RRM_dom"/>
</dbReference>